<dbReference type="EMBL" id="KF279411">
    <property type="protein sequence ID" value="AGU91948.1"/>
    <property type="molecule type" value="Genomic_DNA"/>
</dbReference>
<dbReference type="RefSeq" id="YP_008530907.1">
    <property type="nucleotide sequence ID" value="NC_022328.1"/>
</dbReference>
<organism evidence="2 3">
    <name type="scientific">Mycobacterium phage Adawi</name>
    <dbReference type="NCBI Taxonomy" id="1354507"/>
    <lineage>
        <taxon>Viruses</taxon>
        <taxon>Duplodnaviria</taxon>
        <taxon>Heunggongvirae</taxon>
        <taxon>Uroviricota</taxon>
        <taxon>Caudoviricetes</taxon>
        <taxon>Bclasvirinae</taxon>
        <taxon>Coopervirus</taxon>
        <taxon>Coopervirus adawi</taxon>
    </lineage>
</organism>
<feature type="region of interest" description="Disordered" evidence="1">
    <location>
        <begin position="70"/>
        <end position="89"/>
    </location>
</feature>
<evidence type="ECO:0000313" key="2">
    <source>
        <dbReference type="EMBL" id="AGU91948.1"/>
    </source>
</evidence>
<feature type="compositionally biased region" description="Polar residues" evidence="1">
    <location>
        <begin position="185"/>
        <end position="195"/>
    </location>
</feature>
<feature type="compositionally biased region" description="Gly residues" evidence="1">
    <location>
        <begin position="198"/>
        <end position="215"/>
    </location>
</feature>
<gene>
    <name evidence="2" type="ORF">ADAWI_27</name>
</gene>
<reference evidence="2 3" key="1">
    <citation type="submission" date="2013-06" db="EMBL/GenBank/DDBJ databases">
        <authorList>
            <person name="Adawi E.C."/>
            <person name="Merrill C.A."/>
            <person name="Sargent C.J."/>
            <person name="Fisher J.N."/>
            <person name="Gardner A.V."/>
            <person name="Lunt B.L."/>
            <person name="Merrill B.D."/>
            <person name="Breakwell D.P."/>
            <person name="Burnett S.H."/>
            <person name="Grose J.H."/>
        </authorList>
    </citation>
    <scope>NUCLEOTIDE SEQUENCE [LARGE SCALE GENOMIC DNA]</scope>
</reference>
<proteinExistence type="predicted"/>
<dbReference type="GeneID" id="16834808"/>
<keyword evidence="3" id="KW-1185">Reference proteome</keyword>
<feature type="region of interest" description="Disordered" evidence="1">
    <location>
        <begin position="161"/>
        <end position="225"/>
    </location>
</feature>
<evidence type="ECO:0000313" key="3">
    <source>
        <dbReference type="Proteomes" id="UP000016711"/>
    </source>
</evidence>
<accession>T2A8M8</accession>
<dbReference type="Proteomes" id="UP000016711">
    <property type="component" value="Segment"/>
</dbReference>
<protein>
    <submittedName>
        <fullName evidence="2">Structural protein</fullName>
    </submittedName>
</protein>
<sequence length="447" mass="42724">MPVFIGDETIDVLLDHLGDDYDSVYIGSDKVWPDITFPYTLVNTNVTGAAIPAGATGVWVHLWGKGTNGGNGGHEDSTTATGSGPGGSGGGGGGHVFKIFIYVEDLPGTDWSLFYSTAAGGLNRFICGGVDLIARCANGVNGGTASIAGLTADYYSPRAANGGNRGQDSDGAGAGGADGGDASWTGDNAPNTSPPGTRGVGTNGGTNGGTGGVAHGSGNAHHYASGGGGGGGGGYTAGQNGSAGTQNTGGTGGAGGAARAEVIWTNEIVPKDKTWEYTPGAWSWTMPAWAQTGWAVDLIEFGGGKGGNNGGSTSAGNGGLGSVAVAQTLIIGTDIALGATLSGNVGAAGASNGGNGGNTTCTQTGLTSNGATGTNSAQAGTNATGVTIGGKTYGGGLGGTTGSTTSAGQAGGTPGGGGQGGGSIFFIGQAGGVGGEGRVYVRLRQVI</sequence>
<dbReference type="KEGG" id="vg:16834808"/>
<evidence type="ECO:0000256" key="1">
    <source>
        <dbReference type="SAM" id="MobiDB-lite"/>
    </source>
</evidence>
<name>T2A8M8_9CAUD</name>
<dbReference type="OrthoDB" id="9962at10239"/>